<protein>
    <recommendedName>
        <fullName evidence="3">Ndc10 domain-containing protein</fullName>
    </recommendedName>
</protein>
<dbReference type="EMBL" id="KN827153">
    <property type="protein sequence ID" value="KIK77081.1"/>
    <property type="molecule type" value="Genomic_DNA"/>
</dbReference>
<name>A0A0D0D0J9_9AGAM</name>
<accession>A0A0D0D0J9</accession>
<reference evidence="2" key="2">
    <citation type="submission" date="2015-01" db="EMBL/GenBank/DDBJ databases">
        <title>Evolutionary Origins and Diversification of the Mycorrhizal Mutualists.</title>
        <authorList>
            <consortium name="DOE Joint Genome Institute"/>
            <consortium name="Mycorrhizal Genomics Consortium"/>
            <person name="Kohler A."/>
            <person name="Kuo A."/>
            <person name="Nagy L.G."/>
            <person name="Floudas D."/>
            <person name="Copeland A."/>
            <person name="Barry K.W."/>
            <person name="Cichocki N."/>
            <person name="Veneault-Fourrey C."/>
            <person name="LaButti K."/>
            <person name="Lindquist E.A."/>
            <person name="Lipzen A."/>
            <person name="Lundell T."/>
            <person name="Morin E."/>
            <person name="Murat C."/>
            <person name="Riley R."/>
            <person name="Ohm R."/>
            <person name="Sun H."/>
            <person name="Tunlid A."/>
            <person name="Henrissat B."/>
            <person name="Grigoriev I.V."/>
            <person name="Hibbett D.S."/>
            <person name="Martin F."/>
        </authorList>
    </citation>
    <scope>NUCLEOTIDE SEQUENCE [LARGE SCALE GENOMIC DNA]</scope>
    <source>
        <strain evidence="2">Ve08.2h10</strain>
    </source>
</reference>
<dbReference type="Proteomes" id="UP000054538">
    <property type="component" value="Unassembled WGS sequence"/>
</dbReference>
<dbReference type="HOGENOM" id="CLU_003292_9_3_1"/>
<organism evidence="1 2">
    <name type="scientific">Paxillus rubicundulus Ve08.2h10</name>
    <dbReference type="NCBI Taxonomy" id="930991"/>
    <lineage>
        <taxon>Eukaryota</taxon>
        <taxon>Fungi</taxon>
        <taxon>Dikarya</taxon>
        <taxon>Basidiomycota</taxon>
        <taxon>Agaricomycotina</taxon>
        <taxon>Agaricomycetes</taxon>
        <taxon>Agaricomycetidae</taxon>
        <taxon>Boletales</taxon>
        <taxon>Paxilineae</taxon>
        <taxon>Paxillaceae</taxon>
        <taxon>Paxillus</taxon>
    </lineage>
</organism>
<sequence length="76" mass="8545">PLMKTKFTQCIAEVAKAASLKPLQGHGMHIGGTLKYLMHNVSFETVKAKGCWKSDAFQLYNRKHAQILAVHMQKHP</sequence>
<dbReference type="InParanoid" id="A0A0D0D0J9"/>
<gene>
    <name evidence="1" type="ORF">PAXRUDRAFT_59407</name>
</gene>
<feature type="non-terminal residue" evidence="1">
    <location>
        <position position="1"/>
    </location>
</feature>
<evidence type="ECO:0000313" key="2">
    <source>
        <dbReference type="Proteomes" id="UP000054538"/>
    </source>
</evidence>
<feature type="non-terminal residue" evidence="1">
    <location>
        <position position="76"/>
    </location>
</feature>
<evidence type="ECO:0008006" key="3">
    <source>
        <dbReference type="Google" id="ProtNLM"/>
    </source>
</evidence>
<evidence type="ECO:0000313" key="1">
    <source>
        <dbReference type="EMBL" id="KIK77081.1"/>
    </source>
</evidence>
<proteinExistence type="predicted"/>
<dbReference type="OrthoDB" id="2678913at2759"/>
<dbReference type="AlphaFoldDB" id="A0A0D0D0J9"/>
<reference evidence="1 2" key="1">
    <citation type="submission" date="2014-04" db="EMBL/GenBank/DDBJ databases">
        <authorList>
            <consortium name="DOE Joint Genome Institute"/>
            <person name="Kuo A."/>
            <person name="Kohler A."/>
            <person name="Jargeat P."/>
            <person name="Nagy L.G."/>
            <person name="Floudas D."/>
            <person name="Copeland A."/>
            <person name="Barry K.W."/>
            <person name="Cichocki N."/>
            <person name="Veneault-Fourrey C."/>
            <person name="LaButti K."/>
            <person name="Lindquist E.A."/>
            <person name="Lipzen A."/>
            <person name="Lundell T."/>
            <person name="Morin E."/>
            <person name="Murat C."/>
            <person name="Sun H."/>
            <person name="Tunlid A."/>
            <person name="Henrissat B."/>
            <person name="Grigoriev I.V."/>
            <person name="Hibbett D.S."/>
            <person name="Martin F."/>
            <person name="Nordberg H.P."/>
            <person name="Cantor M.N."/>
            <person name="Hua S.X."/>
        </authorList>
    </citation>
    <scope>NUCLEOTIDE SEQUENCE [LARGE SCALE GENOMIC DNA]</scope>
    <source>
        <strain evidence="1 2">Ve08.2h10</strain>
    </source>
</reference>
<keyword evidence="2" id="KW-1185">Reference proteome</keyword>